<dbReference type="GO" id="GO:0003677">
    <property type="term" value="F:DNA binding"/>
    <property type="evidence" value="ECO:0007669"/>
    <property type="project" value="UniProtKB-KW"/>
</dbReference>
<proteinExistence type="predicted"/>
<reference evidence="1" key="1">
    <citation type="journal article" date="2020" name="mSystems">
        <title>Genome- and Community-Level Interaction Insights into Carbon Utilization and Element Cycling Functions of Hydrothermarchaeota in Hydrothermal Sediment.</title>
        <authorList>
            <person name="Zhou Z."/>
            <person name="Liu Y."/>
            <person name="Xu W."/>
            <person name="Pan J."/>
            <person name="Luo Z.H."/>
            <person name="Li M."/>
        </authorList>
    </citation>
    <scope>NUCLEOTIDE SEQUENCE [LARGE SCALE GENOMIC DNA]</scope>
    <source>
        <strain evidence="1">SpSt-418</strain>
    </source>
</reference>
<name>A0A7C3KEY7_9CYAN</name>
<dbReference type="PANTHER" id="PTHR21180:SF32">
    <property type="entry name" value="ENDONUCLEASE_EXONUCLEASE_PHOSPHATASE FAMILY DOMAIN-CONTAINING PROTEIN 1"/>
    <property type="match status" value="1"/>
</dbReference>
<dbReference type="AlphaFoldDB" id="A0A7C3KEY7"/>
<dbReference type="Pfam" id="PF12836">
    <property type="entry name" value="HHH_3"/>
    <property type="match status" value="1"/>
</dbReference>
<dbReference type="SUPFAM" id="SSF81585">
    <property type="entry name" value="PsbU/PolX domain-like"/>
    <property type="match status" value="1"/>
</dbReference>
<gene>
    <name evidence="1" type="ORF">ENR64_11325</name>
</gene>
<keyword evidence="1" id="KW-0238">DNA-binding</keyword>
<dbReference type="InterPro" id="IPR051675">
    <property type="entry name" value="Endo/Exo/Phosphatase_dom_1"/>
</dbReference>
<dbReference type="InterPro" id="IPR010994">
    <property type="entry name" value="RuvA_2-like"/>
</dbReference>
<dbReference type="Gene3D" id="1.10.150.320">
    <property type="entry name" value="Photosystem II 12 kDa extrinsic protein"/>
    <property type="match status" value="2"/>
</dbReference>
<sequence>MVLRNWLSTTTKAVLGQSLAAKIKNDPFYRFQTIEELQIAAQLGISIDANQATVDDWLRLPGISIHQARALVELTHSGVQFHAIDDIAAVLGVSVDRLKPLQLVLRFCYYDPESVCTVQPVNVNTASLEMLLKVPKIDLHLARAIVAHRTTSPYRNLPHLQKRLSLPPTLTAELMHYLRF</sequence>
<dbReference type="GO" id="GO:0015628">
    <property type="term" value="P:protein secretion by the type II secretion system"/>
    <property type="evidence" value="ECO:0007669"/>
    <property type="project" value="TreeGrafter"/>
</dbReference>
<dbReference type="SUPFAM" id="SSF47781">
    <property type="entry name" value="RuvA domain 2-like"/>
    <property type="match status" value="1"/>
</dbReference>
<organism evidence="1">
    <name type="scientific">Oscillatoriales cyanobacterium SpSt-418</name>
    <dbReference type="NCBI Taxonomy" id="2282169"/>
    <lineage>
        <taxon>Bacteria</taxon>
        <taxon>Bacillati</taxon>
        <taxon>Cyanobacteriota</taxon>
        <taxon>Cyanophyceae</taxon>
        <taxon>Oscillatoriophycideae</taxon>
        <taxon>Oscillatoriales</taxon>
    </lineage>
</organism>
<comment type="caution">
    <text evidence="1">The sequence shown here is derived from an EMBL/GenBank/DDBJ whole genome shotgun (WGS) entry which is preliminary data.</text>
</comment>
<dbReference type="EMBL" id="DSRU01000165">
    <property type="protein sequence ID" value="HFM98325.1"/>
    <property type="molecule type" value="Genomic_DNA"/>
</dbReference>
<accession>A0A7C3KEY7</accession>
<dbReference type="PANTHER" id="PTHR21180">
    <property type="entry name" value="ENDONUCLEASE/EXONUCLEASE/PHOSPHATASE FAMILY DOMAIN-CONTAINING PROTEIN 1"/>
    <property type="match status" value="1"/>
</dbReference>
<dbReference type="GO" id="GO:0015627">
    <property type="term" value="C:type II protein secretion system complex"/>
    <property type="evidence" value="ECO:0007669"/>
    <property type="project" value="TreeGrafter"/>
</dbReference>
<evidence type="ECO:0000313" key="1">
    <source>
        <dbReference type="EMBL" id="HFM98325.1"/>
    </source>
</evidence>
<protein>
    <submittedName>
        <fullName evidence="1">ComEA family DNA-binding protein</fullName>
    </submittedName>
</protein>